<dbReference type="Proteomes" id="UP000002668">
    <property type="component" value="Genome"/>
</dbReference>
<proteinExistence type="predicted"/>
<sequence>MYMNGIKDQDDTNDRYSTRSVTSYVLRGLNQPLIDMLQDGILLVACIPEAWARARVKLSSPVPMRTLYMNTLTQNHGWRLVMPKREKDLDFRICGLEMHWNLTMGMLV</sequence>
<evidence type="ECO:0000313" key="2">
    <source>
        <dbReference type="Proteomes" id="UP000002668"/>
    </source>
</evidence>
<protein>
    <submittedName>
        <fullName evidence="1">Predicted protein</fullName>
    </submittedName>
</protein>
<dbReference type="InParanoid" id="E5A496"/>
<evidence type="ECO:0000313" key="1">
    <source>
        <dbReference type="EMBL" id="CBX98441.1"/>
    </source>
</evidence>
<gene>
    <name evidence="1" type="ORF">LEMA_P098500.1</name>
</gene>
<dbReference type="EMBL" id="FP929133">
    <property type="protein sequence ID" value="CBX98441.1"/>
    <property type="molecule type" value="Genomic_DNA"/>
</dbReference>
<name>E5A496_LEPMJ</name>
<dbReference type="VEuPathDB" id="FungiDB:LEMA_P098500.1"/>
<organism evidence="2">
    <name type="scientific">Leptosphaeria maculans (strain JN3 / isolate v23.1.3 / race Av1-4-5-6-7-8)</name>
    <name type="common">Blackleg fungus</name>
    <name type="synonym">Phoma lingam</name>
    <dbReference type="NCBI Taxonomy" id="985895"/>
    <lineage>
        <taxon>Eukaryota</taxon>
        <taxon>Fungi</taxon>
        <taxon>Dikarya</taxon>
        <taxon>Ascomycota</taxon>
        <taxon>Pezizomycotina</taxon>
        <taxon>Dothideomycetes</taxon>
        <taxon>Pleosporomycetidae</taxon>
        <taxon>Pleosporales</taxon>
        <taxon>Pleosporineae</taxon>
        <taxon>Leptosphaeriaceae</taxon>
        <taxon>Plenodomus</taxon>
        <taxon>Plenodomus lingam/Leptosphaeria maculans species complex</taxon>
    </lineage>
</organism>
<keyword evidence="2" id="KW-1185">Reference proteome</keyword>
<dbReference type="AlphaFoldDB" id="E5A496"/>
<dbReference type="HOGENOM" id="CLU_2197445_0_0_1"/>
<reference evidence="2" key="1">
    <citation type="journal article" date="2011" name="Nat. Commun.">
        <title>Effector diversification within compartments of the Leptosphaeria maculans genome affected by Repeat-Induced Point mutations.</title>
        <authorList>
            <person name="Rouxel T."/>
            <person name="Grandaubert J."/>
            <person name="Hane J.K."/>
            <person name="Hoede C."/>
            <person name="van de Wouw A.P."/>
            <person name="Couloux A."/>
            <person name="Dominguez V."/>
            <person name="Anthouard V."/>
            <person name="Bally P."/>
            <person name="Bourras S."/>
            <person name="Cozijnsen A.J."/>
            <person name="Ciuffetti L.M."/>
            <person name="Degrave A."/>
            <person name="Dilmaghani A."/>
            <person name="Duret L."/>
            <person name="Fudal I."/>
            <person name="Goodwin S.B."/>
            <person name="Gout L."/>
            <person name="Glaser N."/>
            <person name="Linglin J."/>
            <person name="Kema G.H.J."/>
            <person name="Lapalu N."/>
            <person name="Lawrence C.B."/>
            <person name="May K."/>
            <person name="Meyer M."/>
            <person name="Ollivier B."/>
            <person name="Poulain J."/>
            <person name="Schoch C.L."/>
            <person name="Simon A."/>
            <person name="Spatafora J.W."/>
            <person name="Stachowiak A."/>
            <person name="Turgeon B.G."/>
            <person name="Tyler B.M."/>
            <person name="Vincent D."/>
            <person name="Weissenbach J."/>
            <person name="Amselem J."/>
            <person name="Quesneville H."/>
            <person name="Oliver R.P."/>
            <person name="Wincker P."/>
            <person name="Balesdent M.-H."/>
            <person name="Howlett B.J."/>
        </authorList>
    </citation>
    <scope>NUCLEOTIDE SEQUENCE [LARGE SCALE GENOMIC DNA]</scope>
    <source>
        <strain evidence="2">JN3 / isolate v23.1.3 / race Av1-4-5-6-7-8</strain>
    </source>
</reference>
<accession>E5A496</accession>